<keyword evidence="3 6" id="KW-0238">DNA-binding</keyword>
<evidence type="ECO:0000313" key="7">
    <source>
        <dbReference type="Proteomes" id="UP000198508"/>
    </source>
</evidence>
<evidence type="ECO:0000259" key="5">
    <source>
        <dbReference type="PROSITE" id="PS50937"/>
    </source>
</evidence>
<dbReference type="PANTHER" id="PTHR30204">
    <property type="entry name" value="REDOX-CYCLING DRUG-SENSING TRANSCRIPTIONAL ACTIVATOR SOXR"/>
    <property type="match status" value="1"/>
</dbReference>
<dbReference type="STRING" id="460384.SAMN05216313_101174"/>
<dbReference type="AlphaFoldDB" id="A0A1I0ATP0"/>
<gene>
    <name evidence="6" type="ORF">SAMN05216313_101174</name>
</gene>
<evidence type="ECO:0000256" key="3">
    <source>
        <dbReference type="ARBA" id="ARBA00023125"/>
    </source>
</evidence>
<dbReference type="GO" id="GO:0003677">
    <property type="term" value="F:DNA binding"/>
    <property type="evidence" value="ECO:0007669"/>
    <property type="project" value="UniProtKB-KW"/>
</dbReference>
<reference evidence="7" key="1">
    <citation type="submission" date="2016-10" db="EMBL/GenBank/DDBJ databases">
        <authorList>
            <person name="Varghese N."/>
            <person name="Submissions S."/>
        </authorList>
    </citation>
    <scope>NUCLEOTIDE SEQUENCE [LARGE SCALE GENOMIC DNA]</scope>
    <source>
        <strain evidence="7">NLAE-zl-G277</strain>
    </source>
</reference>
<organism evidence="6 7">
    <name type="scientific">Enterocloster lavalensis</name>
    <dbReference type="NCBI Taxonomy" id="460384"/>
    <lineage>
        <taxon>Bacteria</taxon>
        <taxon>Bacillati</taxon>
        <taxon>Bacillota</taxon>
        <taxon>Clostridia</taxon>
        <taxon>Lachnospirales</taxon>
        <taxon>Lachnospiraceae</taxon>
        <taxon>Enterocloster</taxon>
    </lineage>
</organism>
<dbReference type="Pfam" id="PF13411">
    <property type="entry name" value="MerR_1"/>
    <property type="match status" value="1"/>
</dbReference>
<protein>
    <submittedName>
        <fullName evidence="6">DNA-binding transcriptional regulator, MerR family</fullName>
    </submittedName>
</protein>
<keyword evidence="4" id="KW-0804">Transcription</keyword>
<keyword evidence="2" id="KW-0805">Transcription regulation</keyword>
<dbReference type="InterPro" id="IPR009061">
    <property type="entry name" value="DNA-bd_dom_put_sf"/>
</dbReference>
<sequence length="278" mass="33136">MEEKYKIGTISKLLGIPIQTLHYFETCGFVTPSKDSKSNYRYYDAWDVNFLLDSRYLRSFEFTNQEIEEMINRDDFQALNQRFANRERSLLELIQHYQDILDEVHHEKERIGRYQDYLGVFKPEKSPGLFFNPYRKNNDFKALVKGGSAVPDITQWLDNMPFVKATFQIPGDSLASRKQDDIEYIWGFSVSTKKVRQLPLIVNENALYCPPRQCLYTVFKAYGRNTFTACFYEQVMKPIWDMGYEIWEPPLGRLLMRIHENEVFTRYFEIWVPVEPRM</sequence>
<dbReference type="Proteomes" id="UP000198508">
    <property type="component" value="Unassembled WGS sequence"/>
</dbReference>
<dbReference type="InterPro" id="IPR000551">
    <property type="entry name" value="MerR-type_HTH_dom"/>
</dbReference>
<dbReference type="SUPFAM" id="SSF46955">
    <property type="entry name" value="Putative DNA-binding domain"/>
    <property type="match status" value="1"/>
</dbReference>
<dbReference type="GeneID" id="93278557"/>
<keyword evidence="7" id="KW-1185">Reference proteome</keyword>
<dbReference type="EMBL" id="FOIM01000001">
    <property type="protein sequence ID" value="SES97119.1"/>
    <property type="molecule type" value="Genomic_DNA"/>
</dbReference>
<accession>A0A1I0ATP0</accession>
<name>A0A1I0ATP0_9FIRM</name>
<dbReference type="CDD" id="cd00592">
    <property type="entry name" value="HTH_MerR-like"/>
    <property type="match status" value="1"/>
</dbReference>
<feature type="domain" description="HTH merR-type" evidence="5">
    <location>
        <begin position="4"/>
        <end position="73"/>
    </location>
</feature>
<dbReference type="Gene3D" id="1.10.1660.10">
    <property type="match status" value="1"/>
</dbReference>
<proteinExistence type="predicted"/>
<dbReference type="InterPro" id="IPR047057">
    <property type="entry name" value="MerR_fam"/>
</dbReference>
<dbReference type="SMART" id="SM00422">
    <property type="entry name" value="HTH_MERR"/>
    <property type="match status" value="1"/>
</dbReference>
<evidence type="ECO:0000256" key="2">
    <source>
        <dbReference type="ARBA" id="ARBA00023015"/>
    </source>
</evidence>
<keyword evidence="1" id="KW-0678">Repressor</keyword>
<dbReference type="RefSeq" id="WP_092360435.1">
    <property type="nucleotide sequence ID" value="NZ_FOIM01000001.1"/>
</dbReference>
<dbReference type="GO" id="GO:0003700">
    <property type="term" value="F:DNA-binding transcription factor activity"/>
    <property type="evidence" value="ECO:0007669"/>
    <property type="project" value="InterPro"/>
</dbReference>
<dbReference type="PANTHER" id="PTHR30204:SF69">
    <property type="entry name" value="MERR-FAMILY TRANSCRIPTIONAL REGULATOR"/>
    <property type="match status" value="1"/>
</dbReference>
<dbReference type="PROSITE" id="PS50937">
    <property type="entry name" value="HTH_MERR_2"/>
    <property type="match status" value="1"/>
</dbReference>
<evidence type="ECO:0000256" key="1">
    <source>
        <dbReference type="ARBA" id="ARBA00022491"/>
    </source>
</evidence>
<evidence type="ECO:0000313" key="6">
    <source>
        <dbReference type="EMBL" id="SES97119.1"/>
    </source>
</evidence>
<evidence type="ECO:0000256" key="4">
    <source>
        <dbReference type="ARBA" id="ARBA00023163"/>
    </source>
</evidence>